<dbReference type="Proteomes" id="UP000269097">
    <property type="component" value="Chromosome"/>
</dbReference>
<accession>A0A3G3JYY4</accession>
<dbReference type="Gene3D" id="3.40.710.10">
    <property type="entry name" value="DD-peptidase/beta-lactamase superfamily"/>
    <property type="match status" value="1"/>
</dbReference>
<proteinExistence type="predicted"/>
<evidence type="ECO:0000313" key="3">
    <source>
        <dbReference type="Proteomes" id="UP000269097"/>
    </source>
</evidence>
<dbReference type="KEGG" id="coh:EAV92_11110"/>
<keyword evidence="2" id="KW-0378">Hydrolase</keyword>
<dbReference type="InterPro" id="IPR012338">
    <property type="entry name" value="Beta-lactam/transpept-like"/>
</dbReference>
<dbReference type="EMBL" id="CP033433">
    <property type="protein sequence ID" value="AYQ73067.1"/>
    <property type="molecule type" value="Genomic_DNA"/>
</dbReference>
<dbReference type="PANTHER" id="PTHR43319:SF3">
    <property type="entry name" value="BETA-LACTAMASE-RELATED DOMAIN-CONTAINING PROTEIN"/>
    <property type="match status" value="1"/>
</dbReference>
<sequence>MGDIQRHMQRFLEQMVEEGRELGVQLAAYYEGELIVDAWAGVADSRTGKLVDDQTLFPVFSVTKGIAATMLHVLAERHSLDYDMPIVELWPEYGAHRKEATTIRHALAHTAGIPHMPEGIGRAEVADWNRMRDEIAGLTPQWPPGEHMEYHAITFSWIVGEMIQRLDGRSFQQVLKEEIMDPLGISDLYVGISEEAEPRVAWLEEPEFDQEMFPATGLQSIPAWICPLAEWMNGREARYACIPASNGIMTAKAAAKHYACLLPGGAEGVELLPQTRMRTATARHITPMQEDQYRGLGYQLGPTNPMMGPRMTTFGHAGYGGSIAFGDPDRRLAVSYAKNLFSSRGAGLDVVRELKKRLGLED</sequence>
<keyword evidence="3" id="KW-1185">Reference proteome</keyword>
<dbReference type="InterPro" id="IPR001466">
    <property type="entry name" value="Beta-lactam-related"/>
</dbReference>
<protein>
    <submittedName>
        <fullName evidence="2">Class A beta-lactamase-related serine hydrolase</fullName>
    </submittedName>
</protein>
<gene>
    <name evidence="2" type="ORF">EAV92_11110</name>
</gene>
<evidence type="ECO:0000259" key="1">
    <source>
        <dbReference type="Pfam" id="PF00144"/>
    </source>
</evidence>
<dbReference type="Pfam" id="PF00144">
    <property type="entry name" value="Beta-lactamase"/>
    <property type="match status" value="1"/>
</dbReference>
<reference evidence="2 3" key="1">
    <citation type="submission" date="2018-10" db="EMBL/GenBank/DDBJ databases">
        <title>Genome Sequence of Cohnella sp.</title>
        <authorList>
            <person name="Srinivasan S."/>
            <person name="Kim M.K."/>
        </authorList>
    </citation>
    <scope>NUCLEOTIDE SEQUENCE [LARGE SCALE GENOMIC DNA]</scope>
    <source>
        <strain evidence="2 3">18JY8-7</strain>
    </source>
</reference>
<dbReference type="AlphaFoldDB" id="A0A3G3JYY4"/>
<dbReference type="GO" id="GO:0016787">
    <property type="term" value="F:hydrolase activity"/>
    <property type="evidence" value="ECO:0007669"/>
    <property type="project" value="UniProtKB-KW"/>
</dbReference>
<dbReference type="SUPFAM" id="SSF56601">
    <property type="entry name" value="beta-lactamase/transpeptidase-like"/>
    <property type="match status" value="1"/>
</dbReference>
<feature type="domain" description="Beta-lactamase-related" evidence="1">
    <location>
        <begin position="9"/>
        <end position="343"/>
    </location>
</feature>
<dbReference type="PANTHER" id="PTHR43319">
    <property type="entry name" value="BETA-LACTAMASE-RELATED"/>
    <property type="match status" value="1"/>
</dbReference>
<evidence type="ECO:0000313" key="2">
    <source>
        <dbReference type="EMBL" id="AYQ73067.1"/>
    </source>
</evidence>
<organism evidence="2 3">
    <name type="scientific">Cohnella candidum</name>
    <dbReference type="NCBI Taxonomy" id="2674991"/>
    <lineage>
        <taxon>Bacteria</taxon>
        <taxon>Bacillati</taxon>
        <taxon>Bacillota</taxon>
        <taxon>Bacilli</taxon>
        <taxon>Bacillales</taxon>
        <taxon>Paenibacillaceae</taxon>
        <taxon>Cohnella</taxon>
    </lineage>
</organism>
<dbReference type="InterPro" id="IPR052907">
    <property type="entry name" value="Beta-lactamase/esterase"/>
</dbReference>
<dbReference type="RefSeq" id="WP_123041149.1">
    <property type="nucleotide sequence ID" value="NZ_CP033433.1"/>
</dbReference>
<name>A0A3G3JYY4_9BACL</name>